<evidence type="ECO:0000313" key="2">
    <source>
        <dbReference type="Proteomes" id="UP000240214"/>
    </source>
</evidence>
<proteinExistence type="predicted"/>
<keyword evidence="2" id="KW-1185">Reference proteome</keyword>
<gene>
    <name evidence="1" type="ORF">SEA_ROWA_36</name>
</gene>
<evidence type="ECO:0000313" key="1">
    <source>
        <dbReference type="EMBL" id="AUG87300.1"/>
    </source>
</evidence>
<dbReference type="EMBL" id="MG593803">
    <property type="protein sequence ID" value="AUG87300.1"/>
    <property type="molecule type" value="Genomic_DNA"/>
</dbReference>
<organism evidence="1 2">
    <name type="scientific">Streptomyces phage Rowa</name>
    <dbReference type="NCBI Taxonomy" id="2059883"/>
    <lineage>
        <taxon>Viruses</taxon>
        <taxon>Duplodnaviria</taxon>
        <taxon>Heunggongvirae</taxon>
        <taxon>Uroviricota</taxon>
        <taxon>Caudoviricetes</taxon>
        <taxon>Rowavirus</taxon>
        <taxon>Rowavirus rowa</taxon>
    </lineage>
</organism>
<protein>
    <submittedName>
        <fullName evidence="1">Uncharacterized protein</fullName>
    </submittedName>
</protein>
<accession>A0A2H5BLT8</accession>
<name>A0A2H5BLT8_9CAUD</name>
<sequence>MAKRGVVTDYAGNELHPGDLVAYSARQGNRVRMADAVVLEATAKQAQVEGVGAVLVPVLKVQPTGVESGFVKRKTAAAQWITTEHVRLVTPGFVDVTPENPEVVG</sequence>
<dbReference type="Proteomes" id="UP000240214">
    <property type="component" value="Segment"/>
</dbReference>
<reference evidence="2" key="1">
    <citation type="submission" date="2017-11" db="EMBL/GenBank/DDBJ databases">
        <authorList>
            <person name="Han C.G."/>
        </authorList>
    </citation>
    <scope>NUCLEOTIDE SEQUENCE [LARGE SCALE GENOMIC DNA]</scope>
</reference>